<evidence type="ECO:0000256" key="1">
    <source>
        <dbReference type="SAM" id="MobiDB-lite"/>
    </source>
</evidence>
<feature type="region of interest" description="Disordered" evidence="1">
    <location>
        <begin position="1"/>
        <end position="131"/>
    </location>
</feature>
<reference evidence="2 3" key="1">
    <citation type="journal article" date="2015" name="Fungal Genet. Biol.">
        <title>Evolution of novel wood decay mechanisms in Agaricales revealed by the genome sequences of Fistulina hepatica and Cylindrobasidium torrendii.</title>
        <authorList>
            <person name="Floudas D."/>
            <person name="Held B.W."/>
            <person name="Riley R."/>
            <person name="Nagy L.G."/>
            <person name="Koehler G."/>
            <person name="Ransdell A.S."/>
            <person name="Younus H."/>
            <person name="Chow J."/>
            <person name="Chiniquy J."/>
            <person name="Lipzen A."/>
            <person name="Tritt A."/>
            <person name="Sun H."/>
            <person name="Haridas S."/>
            <person name="LaButti K."/>
            <person name="Ohm R.A."/>
            <person name="Kues U."/>
            <person name="Blanchette R.A."/>
            <person name="Grigoriev I.V."/>
            <person name="Minto R.E."/>
            <person name="Hibbett D.S."/>
        </authorList>
    </citation>
    <scope>NUCLEOTIDE SEQUENCE [LARGE SCALE GENOMIC DNA]</scope>
    <source>
        <strain evidence="2 3">FP15055 ss-10</strain>
    </source>
</reference>
<evidence type="ECO:0000313" key="2">
    <source>
        <dbReference type="EMBL" id="KIY69439.1"/>
    </source>
</evidence>
<organism evidence="2 3">
    <name type="scientific">Cylindrobasidium torrendii FP15055 ss-10</name>
    <dbReference type="NCBI Taxonomy" id="1314674"/>
    <lineage>
        <taxon>Eukaryota</taxon>
        <taxon>Fungi</taxon>
        <taxon>Dikarya</taxon>
        <taxon>Basidiomycota</taxon>
        <taxon>Agaricomycotina</taxon>
        <taxon>Agaricomycetes</taxon>
        <taxon>Agaricomycetidae</taxon>
        <taxon>Agaricales</taxon>
        <taxon>Marasmiineae</taxon>
        <taxon>Physalacriaceae</taxon>
        <taxon>Cylindrobasidium</taxon>
    </lineage>
</organism>
<feature type="compositionally biased region" description="Low complexity" evidence="1">
    <location>
        <begin position="96"/>
        <end position="131"/>
    </location>
</feature>
<keyword evidence="3" id="KW-1185">Reference proteome</keyword>
<feature type="compositionally biased region" description="Low complexity" evidence="1">
    <location>
        <begin position="38"/>
        <end position="64"/>
    </location>
</feature>
<sequence length="195" mass="20462">MPDPPLVTSRMYEPPPPFAEVDGPMTADELPWPTSLRRTVSMSSFTSSQSGRSRSGSSTGSISSDAGRFAQMARMDTPNPFPRFQTPPSGTSPQIAANTALPPSSPTSSTTASTTTSTITPSAAQSALSASQVESHALLNQLLARIPNLPQILHEQGADRVADRLAAIYLLEQDLSGPTPPSDAHNSSRDSGADE</sequence>
<accession>A0A0D7BH52</accession>
<dbReference type="Proteomes" id="UP000054007">
    <property type="component" value="Unassembled WGS sequence"/>
</dbReference>
<evidence type="ECO:0000313" key="3">
    <source>
        <dbReference type="Proteomes" id="UP000054007"/>
    </source>
</evidence>
<feature type="compositionally biased region" description="Basic and acidic residues" evidence="1">
    <location>
        <begin position="186"/>
        <end position="195"/>
    </location>
</feature>
<protein>
    <submittedName>
        <fullName evidence="2">Uncharacterized protein</fullName>
    </submittedName>
</protein>
<gene>
    <name evidence="2" type="ORF">CYLTODRAFT_420730</name>
</gene>
<dbReference type="EMBL" id="KN880484">
    <property type="protein sequence ID" value="KIY69439.1"/>
    <property type="molecule type" value="Genomic_DNA"/>
</dbReference>
<feature type="region of interest" description="Disordered" evidence="1">
    <location>
        <begin position="173"/>
        <end position="195"/>
    </location>
</feature>
<proteinExistence type="predicted"/>
<dbReference type="AlphaFoldDB" id="A0A0D7BH52"/>
<name>A0A0D7BH52_9AGAR</name>
<feature type="compositionally biased region" description="Polar residues" evidence="1">
    <location>
        <begin position="86"/>
        <end position="95"/>
    </location>
</feature>